<dbReference type="SUPFAM" id="SSF52172">
    <property type="entry name" value="CheY-like"/>
    <property type="match status" value="2"/>
</dbReference>
<comment type="subunit">
    <text evidence="14">At low DSF concentrations, interacts with RpfF.</text>
</comment>
<dbReference type="InterPro" id="IPR011006">
    <property type="entry name" value="CheY-like_superfamily"/>
</dbReference>
<dbReference type="InterPro" id="IPR003660">
    <property type="entry name" value="HAMP_dom"/>
</dbReference>
<dbReference type="PANTHER" id="PTHR45339:SF1">
    <property type="entry name" value="HYBRID SIGNAL TRANSDUCTION HISTIDINE KINASE J"/>
    <property type="match status" value="1"/>
</dbReference>
<keyword evidence="4" id="KW-1003">Cell membrane</keyword>
<keyword evidence="13 20" id="KW-0472">Membrane</keyword>
<dbReference type="PROSITE" id="PS50894">
    <property type="entry name" value="HPT"/>
    <property type="match status" value="1"/>
</dbReference>
<feature type="domain" description="Response regulatory" evidence="22">
    <location>
        <begin position="788"/>
        <end position="907"/>
    </location>
</feature>
<dbReference type="Gene3D" id="3.40.50.2300">
    <property type="match status" value="2"/>
</dbReference>
<dbReference type="PRINTS" id="PR00344">
    <property type="entry name" value="BCTRLSENSOR"/>
</dbReference>
<dbReference type="GO" id="GO:0000155">
    <property type="term" value="F:phosphorelay sensor kinase activity"/>
    <property type="evidence" value="ECO:0007669"/>
    <property type="project" value="InterPro"/>
</dbReference>
<dbReference type="CDD" id="cd00082">
    <property type="entry name" value="HisKA"/>
    <property type="match status" value="1"/>
</dbReference>
<feature type="region of interest" description="Disordered" evidence="19">
    <location>
        <begin position="910"/>
        <end position="931"/>
    </location>
</feature>
<dbReference type="PROSITE" id="PS50885">
    <property type="entry name" value="HAMP"/>
    <property type="match status" value="1"/>
</dbReference>
<dbReference type="InterPro" id="IPR008207">
    <property type="entry name" value="Sig_transdc_His_kin_Hpt_dom"/>
</dbReference>
<dbReference type="Pfam" id="PF01627">
    <property type="entry name" value="Hpt"/>
    <property type="match status" value="1"/>
</dbReference>
<dbReference type="FunFam" id="3.30.565.10:FF:000010">
    <property type="entry name" value="Sensor histidine kinase RcsC"/>
    <property type="match status" value="1"/>
</dbReference>
<dbReference type="GO" id="GO:0005886">
    <property type="term" value="C:plasma membrane"/>
    <property type="evidence" value="ECO:0007669"/>
    <property type="project" value="UniProtKB-SubCell"/>
</dbReference>
<dbReference type="Pfam" id="PF02518">
    <property type="entry name" value="HATPase_c"/>
    <property type="match status" value="1"/>
</dbReference>
<keyword evidence="18" id="KW-0175">Coiled coil</keyword>
<evidence type="ECO:0000256" key="8">
    <source>
        <dbReference type="ARBA" id="ARBA00022741"/>
    </source>
</evidence>
<keyword evidence="12" id="KW-0902">Two-component regulatory system</keyword>
<evidence type="ECO:0000313" key="25">
    <source>
        <dbReference type="EMBL" id="HFK96108.1"/>
    </source>
</evidence>
<evidence type="ECO:0000256" key="2">
    <source>
        <dbReference type="ARBA" id="ARBA00004651"/>
    </source>
</evidence>
<feature type="domain" description="Response regulatory" evidence="22">
    <location>
        <begin position="639"/>
        <end position="761"/>
    </location>
</feature>
<evidence type="ECO:0000256" key="15">
    <source>
        <dbReference type="ARBA" id="ARBA00068150"/>
    </source>
</evidence>
<feature type="transmembrane region" description="Helical" evidence="20">
    <location>
        <begin position="18"/>
        <end position="38"/>
    </location>
</feature>
<dbReference type="InterPro" id="IPR036890">
    <property type="entry name" value="HATPase_C_sf"/>
</dbReference>
<keyword evidence="9 25" id="KW-0418">Kinase</keyword>
<dbReference type="FunFam" id="1.10.287.130:FF:000002">
    <property type="entry name" value="Two-component osmosensing histidine kinase"/>
    <property type="match status" value="1"/>
</dbReference>
<feature type="compositionally biased region" description="Low complexity" evidence="19">
    <location>
        <begin position="913"/>
        <end position="925"/>
    </location>
</feature>
<evidence type="ECO:0000256" key="19">
    <source>
        <dbReference type="SAM" id="MobiDB-lite"/>
    </source>
</evidence>
<evidence type="ECO:0000256" key="7">
    <source>
        <dbReference type="ARBA" id="ARBA00022692"/>
    </source>
</evidence>
<evidence type="ECO:0000256" key="18">
    <source>
        <dbReference type="SAM" id="Coils"/>
    </source>
</evidence>
<evidence type="ECO:0000256" key="17">
    <source>
        <dbReference type="PROSITE-ProRule" id="PRU00169"/>
    </source>
</evidence>
<dbReference type="CDD" id="cd18774">
    <property type="entry name" value="PDC2_HK_sensor"/>
    <property type="match status" value="1"/>
</dbReference>
<evidence type="ECO:0000259" key="23">
    <source>
        <dbReference type="PROSITE" id="PS50885"/>
    </source>
</evidence>
<organism evidence="25">
    <name type="scientific">Desulfacinum infernum</name>
    <dbReference type="NCBI Taxonomy" id="35837"/>
    <lineage>
        <taxon>Bacteria</taxon>
        <taxon>Pseudomonadati</taxon>
        <taxon>Thermodesulfobacteriota</taxon>
        <taxon>Syntrophobacteria</taxon>
        <taxon>Syntrophobacterales</taxon>
        <taxon>Syntrophobacteraceae</taxon>
        <taxon>Desulfacinum</taxon>
    </lineage>
</organism>
<dbReference type="CDD" id="cd18773">
    <property type="entry name" value="PDC1_HK_sensor"/>
    <property type="match status" value="1"/>
</dbReference>
<evidence type="ECO:0000256" key="5">
    <source>
        <dbReference type="ARBA" id="ARBA00022553"/>
    </source>
</evidence>
<sequence>MKSAPLATVVRSAMGPKILGLGLVVVFLGSVLVGYQQVRSVGSRHRHMVPLLNAFLGCYLNHAEAALKIPASVGLTEERHMPGLLAAVKEAVPYFDHLIVTDPRGIAVAAFPAGVEGKDFSQLLKPHEENPSRTERFSDPYVCRETAKVTVHTAVKMPDGGYVIGELNLSEIQRSVDALVDRTEGGDLAFVLDRFGTVVAHPDREPAARRADMSHVSVVRRVLEEKTTQTSLVRFETTWHVATATTLEQTGWVLVVATPLWHILKPVAVMSAAALAVLCVATAIMLAVAKRHVEHVVGRPLERFSQALEYVADGRPESLDRLEPCGVAELDRVVGAMKRMAETVAVREQELRKALQALEQSNEQLEEAIGRANRLAVEAEVANQAKSLFLANMSHEIRTPMNGILGMNRLLQETTLDPVQREYVEIIHKSGEALLTILNDILDLSKIEAGRMELEQVDFDLRAAVESVAETLAAKAHEKGLELACLVDRDVPRYVRGDPVRLRQILMNLVGNAVKFTEKGEVVIRVSRAEGTAPAGKVGLRFAVHDTGIGIPKDRMDAVFQSFSQADASITRKYGGTGLGLTISKKLAEMMGGIMGVESTEGAGSTFWFTAILEESLEIPQDAEGRPDEVILERIRTSRVLVVDDNATNRVVVTEMLRLWGYPHDQASDGVAALRKLRAARHEGSPFAVALLDGHMADGDGETLAREIKNDPGLSSTRCVLLTSGLSPGLWERLQAEGLFQAVLTKPIRYSKLYNALLACLDLPSTAAPETVGTPPSAEPVEWGRSLKVLLAEDNPVNQKVAVGCLSKLGCRVDVVGTGQEAVEALQREPYDLVFMDVQMPVLDGMEATRMIRKGRVTVVDPKVPIIAMTAHALQGDREMCLKAGMDDYVSKPIRLEDLQAAMERQLKRRAEGGAVSESSEASTAWGDGGHGGVERDVLDWDELVERLAGDMDLSWEILSEFVETLPQRLAEIEDAVRIADAGLIKRLAHTLKGASANISARRLSEAALAVEQAASRGETAALEALCAVLKEQADRLTMAAHEVGAPSEAVSF</sequence>
<dbReference type="EC" id="2.7.13.3" evidence="3"/>
<evidence type="ECO:0000256" key="14">
    <source>
        <dbReference type="ARBA" id="ARBA00064003"/>
    </source>
</evidence>
<feature type="domain" description="HAMP" evidence="23">
    <location>
        <begin position="295"/>
        <end position="349"/>
    </location>
</feature>
<evidence type="ECO:0000256" key="4">
    <source>
        <dbReference type="ARBA" id="ARBA00022475"/>
    </source>
</evidence>
<protein>
    <recommendedName>
        <fullName evidence="15">Sensory/regulatory protein RpfC</fullName>
        <ecNumber evidence="3">2.7.13.3</ecNumber>
    </recommendedName>
</protein>
<dbReference type="InterPro" id="IPR036097">
    <property type="entry name" value="HisK_dim/P_sf"/>
</dbReference>
<evidence type="ECO:0000256" key="11">
    <source>
        <dbReference type="ARBA" id="ARBA00022989"/>
    </source>
</evidence>
<feature type="modified residue" description="4-aspartylphosphate" evidence="17">
    <location>
        <position position="837"/>
    </location>
</feature>
<dbReference type="InterPro" id="IPR036641">
    <property type="entry name" value="HPT_dom_sf"/>
</dbReference>
<keyword evidence="5 17" id="KW-0597">Phosphoprotein</keyword>
<dbReference type="SUPFAM" id="SSF47226">
    <property type="entry name" value="Histidine-containing phosphotransfer domain, HPT domain"/>
    <property type="match status" value="1"/>
</dbReference>
<dbReference type="PROSITE" id="PS50110">
    <property type="entry name" value="RESPONSE_REGULATORY"/>
    <property type="match status" value="2"/>
</dbReference>
<keyword evidence="6" id="KW-0808">Transferase</keyword>
<feature type="modified residue" description="4-aspartylphosphate" evidence="17">
    <location>
        <position position="693"/>
    </location>
</feature>
<proteinExistence type="predicted"/>
<evidence type="ECO:0000256" key="16">
    <source>
        <dbReference type="PROSITE-ProRule" id="PRU00110"/>
    </source>
</evidence>
<dbReference type="InterPro" id="IPR005467">
    <property type="entry name" value="His_kinase_dom"/>
</dbReference>
<evidence type="ECO:0000256" key="6">
    <source>
        <dbReference type="ARBA" id="ARBA00022679"/>
    </source>
</evidence>
<accession>A0A832A074</accession>
<dbReference type="AlphaFoldDB" id="A0A832A074"/>
<evidence type="ECO:0000256" key="1">
    <source>
        <dbReference type="ARBA" id="ARBA00000085"/>
    </source>
</evidence>
<feature type="coiled-coil region" evidence="18">
    <location>
        <begin position="344"/>
        <end position="382"/>
    </location>
</feature>
<evidence type="ECO:0000256" key="3">
    <source>
        <dbReference type="ARBA" id="ARBA00012438"/>
    </source>
</evidence>
<keyword evidence="7 20" id="KW-0812">Transmembrane</keyword>
<dbReference type="SUPFAM" id="SSF47384">
    <property type="entry name" value="Homodimeric domain of signal transducing histidine kinase"/>
    <property type="match status" value="1"/>
</dbReference>
<dbReference type="Gene3D" id="1.20.120.160">
    <property type="entry name" value="HPT domain"/>
    <property type="match status" value="1"/>
</dbReference>
<dbReference type="Pfam" id="PF00512">
    <property type="entry name" value="HisKA"/>
    <property type="match status" value="1"/>
</dbReference>
<dbReference type="CDD" id="cd17546">
    <property type="entry name" value="REC_hyHK_CKI1_RcsC-like"/>
    <property type="match status" value="1"/>
</dbReference>
<dbReference type="InterPro" id="IPR001789">
    <property type="entry name" value="Sig_transdc_resp-reg_receiver"/>
</dbReference>
<dbReference type="CDD" id="cd00088">
    <property type="entry name" value="HPT"/>
    <property type="match status" value="1"/>
</dbReference>
<dbReference type="SMART" id="SM00387">
    <property type="entry name" value="HATPase_c"/>
    <property type="match status" value="1"/>
</dbReference>
<evidence type="ECO:0000259" key="22">
    <source>
        <dbReference type="PROSITE" id="PS50110"/>
    </source>
</evidence>
<name>A0A832A074_9BACT</name>
<dbReference type="SUPFAM" id="SSF55874">
    <property type="entry name" value="ATPase domain of HSP90 chaperone/DNA topoisomerase II/histidine kinase"/>
    <property type="match status" value="1"/>
</dbReference>
<evidence type="ECO:0000256" key="13">
    <source>
        <dbReference type="ARBA" id="ARBA00023136"/>
    </source>
</evidence>
<evidence type="ECO:0000256" key="10">
    <source>
        <dbReference type="ARBA" id="ARBA00022840"/>
    </source>
</evidence>
<evidence type="ECO:0000256" key="20">
    <source>
        <dbReference type="SAM" id="Phobius"/>
    </source>
</evidence>
<feature type="modified residue" description="Phosphohistidine" evidence="16">
    <location>
        <position position="990"/>
    </location>
</feature>
<reference evidence="25" key="1">
    <citation type="journal article" date="2020" name="mSystems">
        <title>Genome- and Community-Level Interaction Insights into Carbon Utilization and Element Cycling Functions of Hydrothermarchaeota in Hydrothermal Sediment.</title>
        <authorList>
            <person name="Zhou Z."/>
            <person name="Liu Y."/>
            <person name="Xu W."/>
            <person name="Pan J."/>
            <person name="Luo Z.H."/>
            <person name="Li M."/>
        </authorList>
    </citation>
    <scope>NUCLEOTIDE SEQUENCE [LARGE SCALE GENOMIC DNA]</scope>
    <source>
        <strain evidence="25">SpSt-456</strain>
    </source>
</reference>
<comment type="catalytic activity">
    <reaction evidence="1">
        <text>ATP + protein L-histidine = ADP + protein N-phospho-L-histidine.</text>
        <dbReference type="EC" id="2.7.13.3"/>
    </reaction>
</comment>
<evidence type="ECO:0000256" key="12">
    <source>
        <dbReference type="ARBA" id="ARBA00023012"/>
    </source>
</evidence>
<dbReference type="CDD" id="cd16922">
    <property type="entry name" value="HATPase_EvgS-ArcB-TorS-like"/>
    <property type="match status" value="1"/>
</dbReference>
<dbReference type="PROSITE" id="PS50109">
    <property type="entry name" value="HIS_KIN"/>
    <property type="match status" value="1"/>
</dbReference>
<dbReference type="SMART" id="SM00073">
    <property type="entry name" value="HPT"/>
    <property type="match status" value="1"/>
</dbReference>
<keyword evidence="10" id="KW-0067">ATP-binding</keyword>
<dbReference type="SMART" id="SM00388">
    <property type="entry name" value="HisKA"/>
    <property type="match status" value="1"/>
</dbReference>
<comment type="subcellular location">
    <subcellularLocation>
        <location evidence="2">Cell membrane</location>
        <topology evidence="2">Multi-pass membrane protein</topology>
    </subcellularLocation>
</comment>
<comment type="caution">
    <text evidence="25">The sequence shown here is derived from an EMBL/GenBank/DDBJ whole genome shotgun (WGS) entry which is preliminary data.</text>
</comment>
<dbReference type="InterPro" id="IPR004358">
    <property type="entry name" value="Sig_transdc_His_kin-like_C"/>
</dbReference>
<dbReference type="Gene3D" id="3.30.565.10">
    <property type="entry name" value="Histidine kinase-like ATPase, C-terminal domain"/>
    <property type="match status" value="1"/>
</dbReference>
<keyword evidence="8" id="KW-0547">Nucleotide-binding</keyword>
<evidence type="ECO:0000256" key="9">
    <source>
        <dbReference type="ARBA" id="ARBA00022777"/>
    </source>
</evidence>
<dbReference type="InterPro" id="IPR003661">
    <property type="entry name" value="HisK_dim/P_dom"/>
</dbReference>
<evidence type="ECO:0000259" key="24">
    <source>
        <dbReference type="PROSITE" id="PS50894"/>
    </source>
</evidence>
<feature type="transmembrane region" description="Helical" evidence="20">
    <location>
        <begin position="267"/>
        <end position="289"/>
    </location>
</feature>
<dbReference type="GO" id="GO:0005524">
    <property type="term" value="F:ATP binding"/>
    <property type="evidence" value="ECO:0007669"/>
    <property type="project" value="UniProtKB-KW"/>
</dbReference>
<evidence type="ECO:0000259" key="21">
    <source>
        <dbReference type="PROSITE" id="PS50109"/>
    </source>
</evidence>
<keyword evidence="11 20" id="KW-1133">Transmembrane helix</keyword>
<dbReference type="InterPro" id="IPR003594">
    <property type="entry name" value="HATPase_dom"/>
</dbReference>
<dbReference type="EMBL" id="DSTK01000009">
    <property type="protein sequence ID" value="HFK96108.1"/>
    <property type="molecule type" value="Genomic_DNA"/>
</dbReference>
<feature type="domain" description="HPt" evidence="24">
    <location>
        <begin position="951"/>
        <end position="1044"/>
    </location>
</feature>
<dbReference type="PANTHER" id="PTHR45339">
    <property type="entry name" value="HYBRID SIGNAL TRANSDUCTION HISTIDINE KINASE J"/>
    <property type="match status" value="1"/>
</dbReference>
<gene>
    <name evidence="25" type="ORF">ENS06_02140</name>
</gene>
<feature type="domain" description="Histidine kinase" evidence="21">
    <location>
        <begin position="392"/>
        <end position="615"/>
    </location>
</feature>
<dbReference type="SMART" id="SM00448">
    <property type="entry name" value="REC"/>
    <property type="match status" value="2"/>
</dbReference>
<dbReference type="Gene3D" id="3.30.450.20">
    <property type="entry name" value="PAS domain"/>
    <property type="match status" value="1"/>
</dbReference>
<dbReference type="Gene3D" id="1.10.287.130">
    <property type="match status" value="1"/>
</dbReference>
<dbReference type="Pfam" id="PF00072">
    <property type="entry name" value="Response_reg"/>
    <property type="match status" value="2"/>
</dbReference>